<sequence>MFLILPKIALLCLKKAANTAFFYSLVLFIVFVISY</sequence>
<gene>
    <name evidence="2" type="ORF">METZ01_LOCUS149893</name>
</gene>
<feature type="transmembrane region" description="Helical" evidence="1">
    <location>
        <begin position="12"/>
        <end position="33"/>
    </location>
</feature>
<evidence type="ECO:0000313" key="2">
    <source>
        <dbReference type="EMBL" id="SVA97039.1"/>
    </source>
</evidence>
<name>A0A382A6P1_9ZZZZ</name>
<keyword evidence="1" id="KW-0472">Membrane</keyword>
<evidence type="ECO:0000256" key="1">
    <source>
        <dbReference type="SAM" id="Phobius"/>
    </source>
</evidence>
<organism evidence="2">
    <name type="scientific">marine metagenome</name>
    <dbReference type="NCBI Taxonomy" id="408172"/>
    <lineage>
        <taxon>unclassified sequences</taxon>
        <taxon>metagenomes</taxon>
        <taxon>ecological metagenomes</taxon>
    </lineage>
</organism>
<dbReference type="EMBL" id="UINC01024081">
    <property type="protein sequence ID" value="SVA97039.1"/>
    <property type="molecule type" value="Genomic_DNA"/>
</dbReference>
<keyword evidence="1" id="KW-0812">Transmembrane</keyword>
<keyword evidence="1" id="KW-1133">Transmembrane helix</keyword>
<protein>
    <submittedName>
        <fullName evidence="2">Uncharacterized protein</fullName>
    </submittedName>
</protein>
<proteinExistence type="predicted"/>
<accession>A0A382A6P1</accession>
<reference evidence="2" key="1">
    <citation type="submission" date="2018-05" db="EMBL/GenBank/DDBJ databases">
        <authorList>
            <person name="Lanie J.A."/>
            <person name="Ng W.-L."/>
            <person name="Kazmierczak K.M."/>
            <person name="Andrzejewski T.M."/>
            <person name="Davidsen T.M."/>
            <person name="Wayne K.J."/>
            <person name="Tettelin H."/>
            <person name="Glass J.I."/>
            <person name="Rusch D."/>
            <person name="Podicherti R."/>
            <person name="Tsui H.-C.T."/>
            <person name="Winkler M.E."/>
        </authorList>
    </citation>
    <scope>NUCLEOTIDE SEQUENCE</scope>
</reference>
<dbReference type="AlphaFoldDB" id="A0A382A6P1"/>